<dbReference type="InterPro" id="IPR002509">
    <property type="entry name" value="NODB_dom"/>
</dbReference>
<dbReference type="PANTHER" id="PTHR10587:SF133">
    <property type="entry name" value="CHITIN DEACETYLASE 1-RELATED"/>
    <property type="match status" value="1"/>
</dbReference>
<dbReference type="AlphaFoldDB" id="A0AAN1WLN5"/>
<dbReference type="KEGG" id="marq:MARGE09_P4098"/>
<keyword evidence="1" id="KW-0479">Metal-binding</keyword>
<evidence type="ECO:0000256" key="3">
    <source>
        <dbReference type="SAM" id="SignalP"/>
    </source>
</evidence>
<feature type="chain" id="PRO_5042969233" description="NodB homology domain-containing protein" evidence="3">
    <location>
        <begin position="19"/>
        <end position="301"/>
    </location>
</feature>
<organism evidence="5 6">
    <name type="scientific">Marinagarivorans cellulosilyticus</name>
    <dbReference type="NCBI Taxonomy" id="2721545"/>
    <lineage>
        <taxon>Bacteria</taxon>
        <taxon>Pseudomonadati</taxon>
        <taxon>Pseudomonadota</taxon>
        <taxon>Gammaproteobacteria</taxon>
        <taxon>Cellvibrionales</taxon>
        <taxon>Cellvibrionaceae</taxon>
        <taxon>Marinagarivorans</taxon>
    </lineage>
</organism>
<dbReference type="InterPro" id="IPR011330">
    <property type="entry name" value="Glyco_hydro/deAcase_b/a-brl"/>
</dbReference>
<evidence type="ECO:0000256" key="1">
    <source>
        <dbReference type="ARBA" id="ARBA00022723"/>
    </source>
</evidence>
<name>A0AAN1WLN5_9GAMM</name>
<feature type="domain" description="NodB homology" evidence="4">
    <location>
        <begin position="20"/>
        <end position="137"/>
    </location>
</feature>
<dbReference type="RefSeq" id="WP_236985196.1">
    <property type="nucleotide sequence ID" value="NZ_AP023086.1"/>
</dbReference>
<evidence type="ECO:0000259" key="4">
    <source>
        <dbReference type="Pfam" id="PF01522"/>
    </source>
</evidence>
<dbReference type="PANTHER" id="PTHR10587">
    <property type="entry name" value="GLYCOSYL TRANSFERASE-RELATED"/>
    <property type="match status" value="1"/>
</dbReference>
<accession>A0AAN1WLN5</accession>
<dbReference type="Pfam" id="PF01522">
    <property type="entry name" value="Polysacc_deac_1"/>
    <property type="match status" value="1"/>
</dbReference>
<protein>
    <recommendedName>
        <fullName evidence="4">NodB homology domain-containing protein</fullName>
    </recommendedName>
</protein>
<dbReference type="Gene3D" id="3.20.20.370">
    <property type="entry name" value="Glycoside hydrolase/deacetylase"/>
    <property type="match status" value="1"/>
</dbReference>
<proteinExistence type="predicted"/>
<feature type="signal peptide" evidence="3">
    <location>
        <begin position="1"/>
        <end position="18"/>
    </location>
</feature>
<dbReference type="EMBL" id="AP023086">
    <property type="protein sequence ID" value="BCD99896.1"/>
    <property type="molecule type" value="Genomic_DNA"/>
</dbReference>
<evidence type="ECO:0000256" key="2">
    <source>
        <dbReference type="ARBA" id="ARBA00022801"/>
    </source>
</evidence>
<dbReference type="InterPro" id="IPR050248">
    <property type="entry name" value="Polysacc_deacetylase_ArnD"/>
</dbReference>
<dbReference type="SUPFAM" id="SSF88713">
    <property type="entry name" value="Glycoside hydrolase/deacetylase"/>
    <property type="match status" value="1"/>
</dbReference>
<keyword evidence="3" id="KW-0732">Signal</keyword>
<dbReference type="GO" id="GO:0005975">
    <property type="term" value="P:carbohydrate metabolic process"/>
    <property type="evidence" value="ECO:0007669"/>
    <property type="project" value="InterPro"/>
</dbReference>
<gene>
    <name evidence="5" type="ORF">MARGE09_P4098</name>
</gene>
<reference evidence="5 6" key="1">
    <citation type="journal article" date="2022" name="IScience">
        <title>An ultrasensitive nanofiber-based assay for enzymatic hydrolysis and deep-sea microbial degradation of cellulose.</title>
        <authorList>
            <person name="Tsudome M."/>
            <person name="Tachioka M."/>
            <person name="Miyazaki M."/>
            <person name="Uchimura K."/>
            <person name="Tsuda M."/>
            <person name="Takaki Y."/>
            <person name="Deguchi S."/>
        </authorList>
    </citation>
    <scope>NUCLEOTIDE SEQUENCE [LARGE SCALE GENOMIC DNA]</scope>
    <source>
        <strain evidence="5 6">GE09</strain>
    </source>
</reference>
<evidence type="ECO:0000313" key="5">
    <source>
        <dbReference type="EMBL" id="BCD99896.1"/>
    </source>
</evidence>
<keyword evidence="2" id="KW-0378">Hydrolase</keyword>
<dbReference type="GO" id="GO:0016020">
    <property type="term" value="C:membrane"/>
    <property type="evidence" value="ECO:0007669"/>
    <property type="project" value="TreeGrafter"/>
</dbReference>
<dbReference type="Proteomes" id="UP001320119">
    <property type="component" value="Chromosome"/>
</dbReference>
<dbReference type="GO" id="GO:0016810">
    <property type="term" value="F:hydrolase activity, acting on carbon-nitrogen (but not peptide) bonds"/>
    <property type="evidence" value="ECO:0007669"/>
    <property type="project" value="InterPro"/>
</dbReference>
<sequence length="301" mass="33564">MKLALTCLLLLIPLNSIAGQIAFTFDDAPMGDSAVMSGQQRTDQLIKALKSAAIPDALFFVKADAIDASGDKRLKQYIEAGYHLANHSYAHHSANKTPVNAFLIDAYKAHLQLKDYSNVLPYFRFPYLHYGQDTAAINALQAGLLELGYLNGYVTVDNFDWYMNALLNNAKKAGKVIDYEKFGALYVEVIWQAIVFYDAIAVKTLGRSPKHVLLLHENDTSALFLAKLARHIRQQGWEIITPQQAYSDPIAAELPATNFHKQGRIAAMANAKGTSESLLRHPAENQQYLDKLFNENSVFEE</sequence>
<evidence type="ECO:0000313" key="6">
    <source>
        <dbReference type="Proteomes" id="UP001320119"/>
    </source>
</evidence>
<dbReference type="GO" id="GO:0046872">
    <property type="term" value="F:metal ion binding"/>
    <property type="evidence" value="ECO:0007669"/>
    <property type="project" value="UniProtKB-KW"/>
</dbReference>
<keyword evidence="6" id="KW-1185">Reference proteome</keyword>